<accession>A0A6H5IRQ5</accession>
<evidence type="ECO:0008006" key="4">
    <source>
        <dbReference type="Google" id="ProtNLM"/>
    </source>
</evidence>
<keyword evidence="1" id="KW-1133">Transmembrane helix</keyword>
<organism evidence="2 3">
    <name type="scientific">Trichogramma brassicae</name>
    <dbReference type="NCBI Taxonomy" id="86971"/>
    <lineage>
        <taxon>Eukaryota</taxon>
        <taxon>Metazoa</taxon>
        <taxon>Ecdysozoa</taxon>
        <taxon>Arthropoda</taxon>
        <taxon>Hexapoda</taxon>
        <taxon>Insecta</taxon>
        <taxon>Pterygota</taxon>
        <taxon>Neoptera</taxon>
        <taxon>Endopterygota</taxon>
        <taxon>Hymenoptera</taxon>
        <taxon>Apocrita</taxon>
        <taxon>Proctotrupomorpha</taxon>
        <taxon>Chalcidoidea</taxon>
        <taxon>Trichogrammatidae</taxon>
        <taxon>Trichogramma</taxon>
    </lineage>
</organism>
<evidence type="ECO:0000313" key="2">
    <source>
        <dbReference type="EMBL" id="CAB0040187.1"/>
    </source>
</evidence>
<reference evidence="2 3" key="1">
    <citation type="submission" date="2020-02" db="EMBL/GenBank/DDBJ databases">
        <authorList>
            <person name="Ferguson B K."/>
        </authorList>
    </citation>
    <scope>NUCLEOTIDE SEQUENCE [LARGE SCALE GENOMIC DNA]</scope>
</reference>
<evidence type="ECO:0000256" key="1">
    <source>
        <dbReference type="SAM" id="Phobius"/>
    </source>
</evidence>
<protein>
    <recommendedName>
        <fullName evidence="4">Ig-like domain-containing protein</fullName>
    </recommendedName>
</protein>
<keyword evidence="3" id="KW-1185">Reference proteome</keyword>
<feature type="transmembrane region" description="Helical" evidence="1">
    <location>
        <begin position="162"/>
        <end position="184"/>
    </location>
</feature>
<dbReference type="AlphaFoldDB" id="A0A6H5IRQ5"/>
<keyword evidence="1" id="KW-0472">Membrane</keyword>
<dbReference type="OrthoDB" id="6133584at2759"/>
<dbReference type="Gene3D" id="2.60.40.10">
    <property type="entry name" value="Immunoglobulins"/>
    <property type="match status" value="1"/>
</dbReference>
<dbReference type="InterPro" id="IPR013783">
    <property type="entry name" value="Ig-like_fold"/>
</dbReference>
<sequence length="648" mass="69310">MHPWIHRRCADEHNWYIPAVRKNHVAMIVHHLPCTRVVVSKRMYHNVELKKEMAWSTRGSVAVAMGKRDCNHGEFLSREFSRFDSGLECKPSSKVRARLAVRACDHPRAFIVYTPELRSAIHTNKKRARMCIRVRTAGTRSSAIVIASVRFRFRIVFMKNRAYPLFVSCCCTATATLFTVRLLIIYDLGELEFNGWKIKFNFHAAFNICTTSSSVDDVEDLDPNIHDYAEEDYNDVFDSTTANGRTSNGVANSVVTSKASKINVGEGVNLAVANADGKSNSNTIGVGRGVQLALSNSDNKALANAVGIGRGANVADARSKGRNLANAAGVGRGVHQVPIGITSDKATANAIGIGEGVNVARSRSNGKTNANAAGVGRGSNTVIGATVGKSTANAVGVGQVTNIADAISKGQTNSEAIGIGKGVQAVNAITNEEANANALNVGDGANIANAKADGLSNSKVVSVGTGGPQVSNSISNVKSKAVANHEHVAKNIAGSRLKITRVDVNDRGFYSCRASSGKNFIQSEGSLQVRTQRHGGWVSNSNRSISSSCRSSNSIWHMHDSTNRTGKFVHGLKIHQSETTSSNVAPTRNQALARVAARMFNLLAKLARAHGVRLGSNCSLLLLLLLCHTYTACTCPHSKCNEQILTQV</sequence>
<name>A0A6H5IRQ5_9HYME</name>
<dbReference type="EMBL" id="CADCXV010001006">
    <property type="protein sequence ID" value="CAB0040187.1"/>
    <property type="molecule type" value="Genomic_DNA"/>
</dbReference>
<keyword evidence="1" id="KW-0812">Transmembrane</keyword>
<dbReference type="Proteomes" id="UP000479190">
    <property type="component" value="Unassembled WGS sequence"/>
</dbReference>
<proteinExistence type="predicted"/>
<gene>
    <name evidence="2" type="ORF">TBRA_LOCUS11916</name>
</gene>
<evidence type="ECO:0000313" key="3">
    <source>
        <dbReference type="Proteomes" id="UP000479190"/>
    </source>
</evidence>